<keyword evidence="2" id="KW-1185">Reference proteome</keyword>
<protein>
    <recommendedName>
        <fullName evidence="3">EcsC family protein</fullName>
    </recommendedName>
</protein>
<evidence type="ECO:0000313" key="1">
    <source>
        <dbReference type="EMBL" id="MFD1951144.1"/>
    </source>
</evidence>
<reference evidence="2" key="1">
    <citation type="journal article" date="2019" name="Int. J. Syst. Evol. Microbiol.">
        <title>The Global Catalogue of Microorganisms (GCM) 10K type strain sequencing project: providing services to taxonomists for standard genome sequencing and annotation.</title>
        <authorList>
            <consortium name="The Broad Institute Genomics Platform"/>
            <consortium name="The Broad Institute Genome Sequencing Center for Infectious Disease"/>
            <person name="Wu L."/>
            <person name="Ma J."/>
        </authorList>
    </citation>
    <scope>NUCLEOTIDE SEQUENCE [LARGE SCALE GENOMIC DNA]</scope>
    <source>
        <strain evidence="2">CGMCC 1.12702</strain>
    </source>
</reference>
<proteinExistence type="predicted"/>
<organism evidence="1 2">
    <name type="scientific">Sphingomonas arantia</name>
    <dbReference type="NCBI Taxonomy" id="1460676"/>
    <lineage>
        <taxon>Bacteria</taxon>
        <taxon>Pseudomonadati</taxon>
        <taxon>Pseudomonadota</taxon>
        <taxon>Alphaproteobacteria</taxon>
        <taxon>Sphingomonadales</taxon>
        <taxon>Sphingomonadaceae</taxon>
        <taxon>Sphingomonas</taxon>
    </lineage>
</organism>
<evidence type="ECO:0008006" key="3">
    <source>
        <dbReference type="Google" id="ProtNLM"/>
    </source>
</evidence>
<evidence type="ECO:0000313" key="2">
    <source>
        <dbReference type="Proteomes" id="UP001597400"/>
    </source>
</evidence>
<gene>
    <name evidence="1" type="ORF">ACFSGX_10240</name>
</gene>
<name>A0ABW4TZD2_9SPHN</name>
<dbReference type="EMBL" id="JBHUGS010000002">
    <property type="protein sequence ID" value="MFD1951144.1"/>
    <property type="molecule type" value="Genomic_DNA"/>
</dbReference>
<dbReference type="Proteomes" id="UP001597400">
    <property type="component" value="Unassembled WGS sequence"/>
</dbReference>
<dbReference type="RefSeq" id="WP_380929611.1">
    <property type="nucleotide sequence ID" value="NZ_JBHUGS010000002.1"/>
</dbReference>
<comment type="caution">
    <text evidence="1">The sequence shown here is derived from an EMBL/GenBank/DDBJ whole genome shotgun (WGS) entry which is preliminary data.</text>
</comment>
<accession>A0ABW4TZD2</accession>
<sequence length="188" mass="19293">MKITTLPALDAARDAARSEVHKRAFKAGAKAAEPLGLATSIWGETVTDLITDIQDTFQLTPEQRAAIEPQLLHGLGELITHYAPATVKAGTLATVMATLRGSSLARKAANGVAARAATRIGGRVARHAGAGGLAARAVLRRAWVVPLALGGGTGALYEVLGRRCINACYDHLHATIAGPAPAAIGAPV</sequence>